<evidence type="ECO:0000313" key="2">
    <source>
        <dbReference type="EMBL" id="TKG04950.1"/>
    </source>
</evidence>
<organism evidence="2 3">
    <name type="scientific">Vibrio lentus</name>
    <dbReference type="NCBI Taxonomy" id="136468"/>
    <lineage>
        <taxon>Bacteria</taxon>
        <taxon>Pseudomonadati</taxon>
        <taxon>Pseudomonadota</taxon>
        <taxon>Gammaproteobacteria</taxon>
        <taxon>Vibrionales</taxon>
        <taxon>Vibrionaceae</taxon>
        <taxon>Vibrio</taxon>
    </lineage>
</organism>
<keyword evidence="1" id="KW-0812">Transmembrane</keyword>
<protein>
    <submittedName>
        <fullName evidence="2">Uncharacterized protein</fullName>
    </submittedName>
</protein>
<evidence type="ECO:0000313" key="3">
    <source>
        <dbReference type="Proteomes" id="UP000305840"/>
    </source>
</evidence>
<keyword evidence="1" id="KW-0472">Membrane</keyword>
<reference evidence="2 3" key="1">
    <citation type="submission" date="2019-04" db="EMBL/GenBank/DDBJ databases">
        <title>A reverse ecology approach based on a biological definition of microbial populations.</title>
        <authorList>
            <person name="Arevalo P."/>
            <person name="Vaninsberghe D."/>
            <person name="Elsherbini J."/>
            <person name="Gore J."/>
            <person name="Polz M."/>
        </authorList>
    </citation>
    <scope>NUCLEOTIDE SEQUENCE [LARGE SCALE GENOMIC DNA]</scope>
    <source>
        <strain evidence="2 3">10N.222.48.A1</strain>
    </source>
</reference>
<evidence type="ECO:0000256" key="1">
    <source>
        <dbReference type="SAM" id="Phobius"/>
    </source>
</evidence>
<comment type="caution">
    <text evidence="2">The sequence shown here is derived from an EMBL/GenBank/DDBJ whole genome shotgun (WGS) entry which is preliminary data.</text>
</comment>
<dbReference type="RefSeq" id="WP_136994646.1">
    <property type="nucleotide sequence ID" value="NZ_SYVO01000076.1"/>
</dbReference>
<dbReference type="AlphaFoldDB" id="A0A4U2ERW1"/>
<accession>A0A4U2ERW1</accession>
<dbReference type="EMBL" id="SYVO01000076">
    <property type="protein sequence ID" value="TKG04950.1"/>
    <property type="molecule type" value="Genomic_DNA"/>
</dbReference>
<proteinExistence type="predicted"/>
<gene>
    <name evidence="2" type="ORF">FCV91_19240</name>
</gene>
<sequence length="85" mass="9168">MTSQIENAPAENFNEMKSQCGNVVTEVIYALKDTYLAMNEANPILASVMVIGIIALMFYIVYSLKNNNVAKAFIAFASNGKGGGK</sequence>
<dbReference type="Proteomes" id="UP000305840">
    <property type="component" value="Unassembled WGS sequence"/>
</dbReference>
<keyword evidence="1" id="KW-1133">Transmembrane helix</keyword>
<name>A0A4U2ERW1_9VIBR</name>
<feature type="transmembrane region" description="Helical" evidence="1">
    <location>
        <begin position="44"/>
        <end position="62"/>
    </location>
</feature>